<dbReference type="AlphaFoldDB" id="B0G710"/>
<dbReference type="Proteomes" id="UP000005359">
    <property type="component" value="Unassembled WGS sequence"/>
</dbReference>
<evidence type="ECO:0000313" key="2">
    <source>
        <dbReference type="Proteomes" id="UP000005359"/>
    </source>
</evidence>
<reference evidence="1 2" key="2">
    <citation type="submission" date="2007-10" db="EMBL/GenBank/DDBJ databases">
        <authorList>
            <person name="Fulton L."/>
            <person name="Clifton S."/>
            <person name="Fulton B."/>
            <person name="Xu J."/>
            <person name="Minx P."/>
            <person name="Pepin K.H."/>
            <person name="Johnson M."/>
            <person name="Thiruvilangam P."/>
            <person name="Bhonagiri V."/>
            <person name="Nash W.E."/>
            <person name="Wang C."/>
            <person name="Mardis E.R."/>
            <person name="Wilson R.K."/>
        </authorList>
    </citation>
    <scope>NUCLEOTIDE SEQUENCE [LARGE SCALE GENOMIC DNA]</scope>
    <source>
        <strain evidence="1 2">ATCC 27755</strain>
    </source>
</reference>
<protein>
    <submittedName>
        <fullName evidence="1">Uncharacterized protein</fullName>
    </submittedName>
</protein>
<dbReference type="EMBL" id="AAXA02000014">
    <property type="protein sequence ID" value="EDR46921.1"/>
    <property type="molecule type" value="Genomic_DNA"/>
</dbReference>
<evidence type="ECO:0000313" key="1">
    <source>
        <dbReference type="EMBL" id="EDR46921.1"/>
    </source>
</evidence>
<gene>
    <name evidence="1" type="ORF">DORFOR_02156</name>
</gene>
<proteinExistence type="predicted"/>
<name>B0G710_9FIRM</name>
<accession>B0G710</accession>
<reference evidence="1 2" key="1">
    <citation type="submission" date="2007-10" db="EMBL/GenBank/DDBJ databases">
        <title>Draft genome sequence of Dorea formicigenerans(ATCC 27755).</title>
        <authorList>
            <person name="Sudarsanam P."/>
            <person name="Ley R."/>
            <person name="Guruge J."/>
            <person name="Turnbaugh P.J."/>
            <person name="Mahowald M."/>
            <person name="Liep D."/>
            <person name="Gordon J."/>
        </authorList>
    </citation>
    <scope>NUCLEOTIDE SEQUENCE [LARGE SCALE GENOMIC DNA]</scope>
    <source>
        <strain evidence="1 2">ATCC 27755</strain>
    </source>
</reference>
<comment type="caution">
    <text evidence="1">The sequence shown here is derived from an EMBL/GenBank/DDBJ whole genome shotgun (WGS) entry which is preliminary data.</text>
</comment>
<dbReference type="PaxDb" id="411461-DORFOR_02156"/>
<sequence length="46" mass="5642">MSFRIQFKCYIQLNKVERYERSCGKRHCHLAVLWIITGGHQYEREI</sequence>
<organism evidence="1 2">
    <name type="scientific">Dorea formicigenerans ATCC 27755</name>
    <dbReference type="NCBI Taxonomy" id="411461"/>
    <lineage>
        <taxon>Bacteria</taxon>
        <taxon>Bacillati</taxon>
        <taxon>Bacillota</taxon>
        <taxon>Clostridia</taxon>
        <taxon>Lachnospirales</taxon>
        <taxon>Lachnospiraceae</taxon>
        <taxon>Dorea</taxon>
    </lineage>
</organism>